<evidence type="ECO:0000256" key="4">
    <source>
        <dbReference type="ARBA" id="ARBA00022692"/>
    </source>
</evidence>
<feature type="transmembrane region" description="Helical" evidence="10">
    <location>
        <begin position="471"/>
        <end position="491"/>
    </location>
</feature>
<feature type="transmembrane region" description="Helical" evidence="10">
    <location>
        <begin position="529"/>
        <end position="548"/>
    </location>
</feature>
<dbReference type="GO" id="GO:0005524">
    <property type="term" value="F:ATP binding"/>
    <property type="evidence" value="ECO:0007669"/>
    <property type="project" value="UniProtKB-KW"/>
</dbReference>
<proteinExistence type="inferred from homology"/>
<protein>
    <submittedName>
        <fullName evidence="13">Aste57867_3287 protein</fullName>
    </submittedName>
</protein>
<feature type="domain" description="ABC transporter" evidence="11">
    <location>
        <begin position="32"/>
        <end position="276"/>
    </location>
</feature>
<keyword evidence="5" id="KW-0547">Nucleotide-binding</keyword>
<dbReference type="OrthoDB" id="66620at2759"/>
<dbReference type="EMBL" id="CAADRA010000542">
    <property type="protein sequence ID" value="VFT80458.1"/>
    <property type="molecule type" value="Genomic_DNA"/>
</dbReference>
<evidence type="ECO:0000259" key="11">
    <source>
        <dbReference type="PROSITE" id="PS50893"/>
    </source>
</evidence>
<evidence type="ECO:0000256" key="3">
    <source>
        <dbReference type="ARBA" id="ARBA00022448"/>
    </source>
</evidence>
<keyword evidence="6" id="KW-0067">ATP-binding</keyword>
<comment type="subcellular location">
    <subcellularLocation>
        <location evidence="1">Membrane</location>
        <topology evidence="1">Multi-pass membrane protein</topology>
    </subcellularLocation>
</comment>
<comment type="similarity">
    <text evidence="2">Belongs to the ABC transporter superfamily. ABCG family. Eye pigment precursor importer (TC 3.A.1.204) subfamily.</text>
</comment>
<dbReference type="InterPro" id="IPR017871">
    <property type="entry name" value="ABC_transporter-like_CS"/>
</dbReference>
<sequence>MTNISPYVAQPETPRDTNSLTDATKIANTCILGWDDLSYTVTPRGQEPKQILRAVSGRAAPGQLVAIMGPSGSGKTTLLDLLADRISSGSVTGTISINGAPRDAKSFRLLASYVSQEDSLLGSFTVLETLRFAARLSVPASVGAIEREERVQAAIDDMGLRSCEHTVVGDLFRKGISGGQKRRLSIAIELLSKPTILLLDEPTSGLDASSTYSVMSYIQKLCEHGHTVVCTIHQPPSKVYNMFTSVFLLVQGETVFFGPPATLLTHFNTIGHPCPTYSNPAEYYLALVNTDFPGHGDVAAITAAFASSDAAAAIQTALTQDRATHFAPLSKSDLKELKPSLWRQFAMFMQRNLLENVRNPGIFWMRLVMVFFLSGMAGTMYVDHDHKLQDIELVGSLFGGPAFTVFLSVSALPFFIDQRAVFARERANGGLSVFGYTLANFLAFLPGLALLALVATTNIVPPTALTNYGTFFYLLWLQLVVAESFMCLLGVLVPNAIMGIAVGAAIYGMFMLCEGFMVPRSSIQEYWLWGHYLGFHSYGFAAMVANQFQGVNTTSAQAILTRFDFHDVSIATNAGILATYAVVLQVLFCGVLYFKHTGRR</sequence>
<dbReference type="Proteomes" id="UP000332933">
    <property type="component" value="Unassembled WGS sequence"/>
</dbReference>
<evidence type="ECO:0000313" key="12">
    <source>
        <dbReference type="EMBL" id="KAF0715618.1"/>
    </source>
</evidence>
<dbReference type="PROSITE" id="PS00211">
    <property type="entry name" value="ABC_TRANSPORTER_1"/>
    <property type="match status" value="1"/>
</dbReference>
<keyword evidence="3" id="KW-0813">Transport</keyword>
<organism evidence="13 14">
    <name type="scientific">Aphanomyces stellatus</name>
    <dbReference type="NCBI Taxonomy" id="120398"/>
    <lineage>
        <taxon>Eukaryota</taxon>
        <taxon>Sar</taxon>
        <taxon>Stramenopiles</taxon>
        <taxon>Oomycota</taxon>
        <taxon>Saprolegniomycetes</taxon>
        <taxon>Saprolegniales</taxon>
        <taxon>Verrucalvaceae</taxon>
        <taxon>Aphanomyces</taxon>
    </lineage>
</organism>
<reference evidence="12" key="2">
    <citation type="submission" date="2019-06" db="EMBL/GenBank/DDBJ databases">
        <title>Genomics analysis of Aphanomyces spp. identifies a new class of oomycete effector associated with host adaptation.</title>
        <authorList>
            <person name="Gaulin E."/>
        </authorList>
    </citation>
    <scope>NUCLEOTIDE SEQUENCE</scope>
    <source>
        <strain evidence="12">CBS 578.67</strain>
    </source>
</reference>
<name>A0A485KDQ9_9STRA</name>
<evidence type="ECO:0000256" key="9">
    <source>
        <dbReference type="SAM" id="MobiDB-lite"/>
    </source>
</evidence>
<keyword evidence="7 10" id="KW-1133">Transmembrane helix</keyword>
<feature type="transmembrane region" description="Helical" evidence="10">
    <location>
        <begin position="394"/>
        <end position="416"/>
    </location>
</feature>
<evidence type="ECO:0000313" key="13">
    <source>
        <dbReference type="EMBL" id="VFT80458.1"/>
    </source>
</evidence>
<dbReference type="InterPro" id="IPR003593">
    <property type="entry name" value="AAA+_ATPase"/>
</dbReference>
<dbReference type="GO" id="GO:0016020">
    <property type="term" value="C:membrane"/>
    <property type="evidence" value="ECO:0007669"/>
    <property type="project" value="UniProtKB-SubCell"/>
</dbReference>
<evidence type="ECO:0000256" key="1">
    <source>
        <dbReference type="ARBA" id="ARBA00004141"/>
    </source>
</evidence>
<keyword evidence="8 10" id="KW-0472">Membrane</keyword>
<evidence type="ECO:0000256" key="2">
    <source>
        <dbReference type="ARBA" id="ARBA00005814"/>
    </source>
</evidence>
<dbReference type="InterPro" id="IPR013525">
    <property type="entry name" value="ABC2_TM"/>
</dbReference>
<feature type="region of interest" description="Disordered" evidence="9">
    <location>
        <begin position="1"/>
        <end position="20"/>
    </location>
</feature>
<dbReference type="InterPro" id="IPR027417">
    <property type="entry name" value="P-loop_NTPase"/>
</dbReference>
<dbReference type="AlphaFoldDB" id="A0A485KDQ9"/>
<dbReference type="Pfam" id="PF01061">
    <property type="entry name" value="ABC2_membrane"/>
    <property type="match status" value="1"/>
</dbReference>
<dbReference type="FunFam" id="3.40.50.300:FF:001305">
    <property type="entry name" value="ABCG transporter ABC superfamily"/>
    <property type="match status" value="1"/>
</dbReference>
<feature type="transmembrane region" description="Helical" evidence="10">
    <location>
        <begin position="363"/>
        <end position="382"/>
    </location>
</feature>
<evidence type="ECO:0000256" key="8">
    <source>
        <dbReference type="ARBA" id="ARBA00023136"/>
    </source>
</evidence>
<dbReference type="EMBL" id="VJMH01000542">
    <property type="protein sequence ID" value="KAF0715618.1"/>
    <property type="molecule type" value="Genomic_DNA"/>
</dbReference>
<dbReference type="InterPro" id="IPR003439">
    <property type="entry name" value="ABC_transporter-like_ATP-bd"/>
</dbReference>
<dbReference type="GO" id="GO:0016887">
    <property type="term" value="F:ATP hydrolysis activity"/>
    <property type="evidence" value="ECO:0007669"/>
    <property type="project" value="InterPro"/>
</dbReference>
<keyword evidence="14" id="KW-1185">Reference proteome</keyword>
<feature type="transmembrane region" description="Helical" evidence="10">
    <location>
        <begin position="568"/>
        <end position="594"/>
    </location>
</feature>
<reference evidence="13 14" key="1">
    <citation type="submission" date="2019-03" db="EMBL/GenBank/DDBJ databases">
        <authorList>
            <person name="Gaulin E."/>
            <person name="Dumas B."/>
        </authorList>
    </citation>
    <scope>NUCLEOTIDE SEQUENCE [LARGE SCALE GENOMIC DNA]</scope>
    <source>
        <strain evidence="13">CBS 568.67</strain>
    </source>
</reference>
<accession>A0A485KDQ9</accession>
<dbReference type="Pfam" id="PF00005">
    <property type="entry name" value="ABC_tran"/>
    <property type="match status" value="1"/>
</dbReference>
<feature type="transmembrane region" description="Helical" evidence="10">
    <location>
        <begin position="497"/>
        <end position="517"/>
    </location>
</feature>
<feature type="transmembrane region" description="Helical" evidence="10">
    <location>
        <begin position="436"/>
        <end position="459"/>
    </location>
</feature>
<evidence type="ECO:0000313" key="14">
    <source>
        <dbReference type="Proteomes" id="UP000332933"/>
    </source>
</evidence>
<evidence type="ECO:0000256" key="7">
    <source>
        <dbReference type="ARBA" id="ARBA00022989"/>
    </source>
</evidence>
<dbReference type="InterPro" id="IPR052215">
    <property type="entry name" value="Plant_ABCG"/>
</dbReference>
<dbReference type="PROSITE" id="PS50893">
    <property type="entry name" value="ABC_TRANSPORTER_2"/>
    <property type="match status" value="1"/>
</dbReference>
<keyword evidence="4 10" id="KW-0812">Transmembrane</keyword>
<evidence type="ECO:0000256" key="5">
    <source>
        <dbReference type="ARBA" id="ARBA00022741"/>
    </source>
</evidence>
<gene>
    <name evidence="13" type="primary">Aste57867_3287</name>
    <name evidence="12" type="ORF">As57867_003277</name>
    <name evidence="13" type="ORF">ASTE57867_3287</name>
</gene>
<dbReference type="PANTHER" id="PTHR48042">
    <property type="entry name" value="ABC TRANSPORTER G FAMILY MEMBER 11"/>
    <property type="match status" value="1"/>
</dbReference>
<dbReference type="GO" id="GO:0140359">
    <property type="term" value="F:ABC-type transporter activity"/>
    <property type="evidence" value="ECO:0007669"/>
    <property type="project" value="InterPro"/>
</dbReference>
<dbReference type="CDD" id="cd03213">
    <property type="entry name" value="ABCG_EPDR"/>
    <property type="match status" value="1"/>
</dbReference>
<dbReference type="SMART" id="SM00382">
    <property type="entry name" value="AAA"/>
    <property type="match status" value="1"/>
</dbReference>
<dbReference type="SUPFAM" id="SSF52540">
    <property type="entry name" value="P-loop containing nucleoside triphosphate hydrolases"/>
    <property type="match status" value="1"/>
</dbReference>
<evidence type="ECO:0000256" key="10">
    <source>
        <dbReference type="SAM" id="Phobius"/>
    </source>
</evidence>
<evidence type="ECO:0000256" key="6">
    <source>
        <dbReference type="ARBA" id="ARBA00022840"/>
    </source>
</evidence>
<dbReference type="Gene3D" id="3.40.50.300">
    <property type="entry name" value="P-loop containing nucleotide triphosphate hydrolases"/>
    <property type="match status" value="1"/>
</dbReference>
<dbReference type="PANTHER" id="PTHR48042:SF11">
    <property type="entry name" value="ABC TRANSPORTER G FAMILY MEMBER 11"/>
    <property type="match status" value="1"/>
</dbReference>